<organism evidence="1 2">
    <name type="scientific">Candidatus Mediterraneibacter stercoravium</name>
    <dbReference type="NCBI Taxonomy" id="2838685"/>
    <lineage>
        <taxon>Bacteria</taxon>
        <taxon>Bacillati</taxon>
        <taxon>Bacillota</taxon>
        <taxon>Clostridia</taxon>
        <taxon>Lachnospirales</taxon>
        <taxon>Lachnospiraceae</taxon>
        <taxon>Mediterraneibacter</taxon>
    </lineage>
</organism>
<name>A0A9D2GAB4_9FIRM</name>
<dbReference type="EMBL" id="DXAY01000175">
    <property type="protein sequence ID" value="HIZ75046.1"/>
    <property type="molecule type" value="Genomic_DNA"/>
</dbReference>
<comment type="caution">
    <text evidence="1">The sequence shown here is derived from an EMBL/GenBank/DDBJ whole genome shotgun (WGS) entry which is preliminary data.</text>
</comment>
<protein>
    <submittedName>
        <fullName evidence="1">DUF3793 family protein</fullName>
    </submittedName>
</protein>
<sequence>MPAEVLSYFLKNSDRRIRLGFQVALQCAPFLKRLKVSCVITLDSELYGELDALFCGMNISYHMLSESDGKCLVLFYRPEELEAHLRGPEISSLIREYGYCSRDLSKTLRRLTLRVRECMKNGMGFPHEIGAFLGYPVNDVRGFIQNEGKGYLMTGYWKVYENLAGAKMIFNKYDRAKDSAVNEFLTGKTIREIAV</sequence>
<dbReference type="InterPro" id="IPR024523">
    <property type="entry name" value="DUF3793"/>
</dbReference>
<reference evidence="1" key="1">
    <citation type="journal article" date="2021" name="PeerJ">
        <title>Extensive microbial diversity within the chicken gut microbiome revealed by metagenomics and culture.</title>
        <authorList>
            <person name="Gilroy R."/>
            <person name="Ravi A."/>
            <person name="Getino M."/>
            <person name="Pursley I."/>
            <person name="Horton D.L."/>
            <person name="Alikhan N.F."/>
            <person name="Baker D."/>
            <person name="Gharbi K."/>
            <person name="Hall N."/>
            <person name="Watson M."/>
            <person name="Adriaenssens E.M."/>
            <person name="Foster-Nyarko E."/>
            <person name="Jarju S."/>
            <person name="Secka A."/>
            <person name="Antonio M."/>
            <person name="Oren A."/>
            <person name="Chaudhuri R.R."/>
            <person name="La Ragione R."/>
            <person name="Hildebrand F."/>
            <person name="Pallen M.J."/>
        </authorList>
    </citation>
    <scope>NUCLEOTIDE SEQUENCE</scope>
    <source>
        <strain evidence="1">CHK196-3914</strain>
    </source>
</reference>
<evidence type="ECO:0000313" key="1">
    <source>
        <dbReference type="EMBL" id="HIZ75046.1"/>
    </source>
</evidence>
<accession>A0A9D2GAB4</accession>
<gene>
    <name evidence="1" type="ORF">H9723_07385</name>
</gene>
<dbReference type="AlphaFoldDB" id="A0A9D2GAB4"/>
<proteinExistence type="predicted"/>
<dbReference type="Pfam" id="PF12672">
    <property type="entry name" value="DUF3793"/>
    <property type="match status" value="1"/>
</dbReference>
<dbReference type="Proteomes" id="UP000824116">
    <property type="component" value="Unassembled WGS sequence"/>
</dbReference>
<evidence type="ECO:0000313" key="2">
    <source>
        <dbReference type="Proteomes" id="UP000824116"/>
    </source>
</evidence>
<reference evidence="1" key="2">
    <citation type="submission" date="2021-04" db="EMBL/GenBank/DDBJ databases">
        <authorList>
            <person name="Gilroy R."/>
        </authorList>
    </citation>
    <scope>NUCLEOTIDE SEQUENCE</scope>
    <source>
        <strain evidence="1">CHK196-3914</strain>
    </source>
</reference>